<protein>
    <recommendedName>
        <fullName evidence="4">DUF2846 domain-containing protein</fullName>
    </recommendedName>
</protein>
<evidence type="ECO:0008006" key="4">
    <source>
        <dbReference type="Google" id="ProtNLM"/>
    </source>
</evidence>
<keyword evidence="1" id="KW-0732">Signal</keyword>
<keyword evidence="3" id="KW-1185">Reference proteome</keyword>
<proteinExistence type="predicted"/>
<comment type="caution">
    <text evidence="2">The sequence shown here is derived from an EMBL/GenBank/DDBJ whole genome shotgun (WGS) entry which is preliminary data.</text>
</comment>
<feature type="chain" id="PRO_5047217139" description="DUF2846 domain-containing protein" evidence="1">
    <location>
        <begin position="28"/>
        <end position="159"/>
    </location>
</feature>
<accession>A0ABT7DWX3</accession>
<dbReference type="EMBL" id="JARRAF010000010">
    <property type="protein sequence ID" value="MDK2124484.1"/>
    <property type="molecule type" value="Genomic_DNA"/>
</dbReference>
<evidence type="ECO:0000313" key="3">
    <source>
        <dbReference type="Proteomes" id="UP001172778"/>
    </source>
</evidence>
<reference evidence="2" key="1">
    <citation type="submission" date="2023-03" db="EMBL/GenBank/DDBJ databases">
        <title>Chitinimonas shenzhenensis gen. nov., sp. nov., a novel member of family Burkholderiaceae isolated from activated sludge collected in Shen Zhen, China.</title>
        <authorList>
            <person name="Wang X."/>
        </authorList>
    </citation>
    <scope>NUCLEOTIDE SEQUENCE</scope>
    <source>
        <strain evidence="2">DQS-5</strain>
    </source>
</reference>
<organism evidence="2 3">
    <name type="scientific">Parachitinimonas caeni</name>
    <dbReference type="NCBI Taxonomy" id="3031301"/>
    <lineage>
        <taxon>Bacteria</taxon>
        <taxon>Pseudomonadati</taxon>
        <taxon>Pseudomonadota</taxon>
        <taxon>Betaproteobacteria</taxon>
        <taxon>Neisseriales</taxon>
        <taxon>Chitinibacteraceae</taxon>
        <taxon>Parachitinimonas</taxon>
    </lineage>
</organism>
<dbReference type="RefSeq" id="WP_284100796.1">
    <property type="nucleotide sequence ID" value="NZ_JARRAF010000010.1"/>
</dbReference>
<feature type="signal peptide" evidence="1">
    <location>
        <begin position="1"/>
        <end position="27"/>
    </location>
</feature>
<name>A0ABT7DWX3_9NEIS</name>
<gene>
    <name evidence="2" type="ORF">PZA18_10510</name>
</gene>
<sequence length="159" mass="17347">MKLKSILLWLAVALWLAGCAASGPAFSILKTSSPNSGALYIYRPQIMANVLISPGIKLDGTEYATLQNGGYMAFEVAAGVHTVEMVLSKRYKHEGDGLKVYVPERGDVFVRLTTQNTLNQRRFLLDLPGFEVGSTEIAACKQVDPMSGNKHSPNFLIDN</sequence>
<dbReference type="Proteomes" id="UP001172778">
    <property type="component" value="Unassembled WGS sequence"/>
</dbReference>
<evidence type="ECO:0000256" key="1">
    <source>
        <dbReference type="SAM" id="SignalP"/>
    </source>
</evidence>
<evidence type="ECO:0000313" key="2">
    <source>
        <dbReference type="EMBL" id="MDK2124484.1"/>
    </source>
</evidence>
<dbReference type="PROSITE" id="PS51257">
    <property type="entry name" value="PROKAR_LIPOPROTEIN"/>
    <property type="match status" value="1"/>
</dbReference>